<name>A0A6C0AR92_9ZZZZ</name>
<protein>
    <submittedName>
        <fullName evidence="1">Uncharacterized protein</fullName>
    </submittedName>
</protein>
<sequence length="38" mass="4609">MDKNKCPFLTFPKKSWKKKEKFASTCVEPLFWHFSEKS</sequence>
<organism evidence="1">
    <name type="scientific">viral metagenome</name>
    <dbReference type="NCBI Taxonomy" id="1070528"/>
    <lineage>
        <taxon>unclassified sequences</taxon>
        <taxon>metagenomes</taxon>
        <taxon>organismal metagenomes</taxon>
    </lineage>
</organism>
<dbReference type="AlphaFoldDB" id="A0A6C0AR92"/>
<accession>A0A6C0AR92</accession>
<dbReference type="EMBL" id="MN740762">
    <property type="protein sequence ID" value="QHS82116.1"/>
    <property type="molecule type" value="Genomic_DNA"/>
</dbReference>
<evidence type="ECO:0000313" key="1">
    <source>
        <dbReference type="EMBL" id="QHS82116.1"/>
    </source>
</evidence>
<reference evidence="1" key="1">
    <citation type="journal article" date="2020" name="Nature">
        <title>Giant virus diversity and host interactions through global metagenomics.</title>
        <authorList>
            <person name="Schulz F."/>
            <person name="Roux S."/>
            <person name="Paez-Espino D."/>
            <person name="Jungbluth S."/>
            <person name="Walsh D.A."/>
            <person name="Denef V.J."/>
            <person name="McMahon K.D."/>
            <person name="Konstantinidis K.T."/>
            <person name="Eloe-Fadrosh E.A."/>
            <person name="Kyrpides N.C."/>
            <person name="Woyke T."/>
        </authorList>
    </citation>
    <scope>NUCLEOTIDE SEQUENCE</scope>
    <source>
        <strain evidence="1">GVMAG-S-1101165-79</strain>
    </source>
</reference>
<proteinExistence type="predicted"/>